<comment type="caution">
    <text evidence="3">The sequence shown here is derived from an EMBL/GenBank/DDBJ whole genome shotgun (WGS) entry which is preliminary data.</text>
</comment>
<evidence type="ECO:0000256" key="1">
    <source>
        <dbReference type="SAM" id="MobiDB-lite"/>
    </source>
</evidence>
<dbReference type="InterPro" id="IPR037401">
    <property type="entry name" value="SnoaL-like"/>
</dbReference>
<dbReference type="RefSeq" id="WP_379907312.1">
    <property type="nucleotide sequence ID" value="NZ_JBHSWE010000001.1"/>
</dbReference>
<dbReference type="EMBL" id="JBHSWE010000001">
    <property type="protein sequence ID" value="MFC6668755.1"/>
    <property type="molecule type" value="Genomic_DNA"/>
</dbReference>
<dbReference type="Proteomes" id="UP001596422">
    <property type="component" value="Unassembled WGS sequence"/>
</dbReference>
<gene>
    <name evidence="3" type="ORF">ACFQDL_00470</name>
</gene>
<accession>A0ABW1ZV85</accession>
<evidence type="ECO:0000313" key="3">
    <source>
        <dbReference type="EMBL" id="MFC6668755.1"/>
    </source>
</evidence>
<organism evidence="3 4">
    <name type="scientific">Marinobacterium aestuariivivens</name>
    <dbReference type="NCBI Taxonomy" id="1698799"/>
    <lineage>
        <taxon>Bacteria</taxon>
        <taxon>Pseudomonadati</taxon>
        <taxon>Pseudomonadota</taxon>
        <taxon>Gammaproteobacteria</taxon>
        <taxon>Oceanospirillales</taxon>
        <taxon>Oceanospirillaceae</taxon>
        <taxon>Marinobacterium</taxon>
    </lineage>
</organism>
<dbReference type="Gene3D" id="3.10.450.50">
    <property type="match status" value="1"/>
</dbReference>
<sequence>MSEIDPIEFAELRQRLMALESEKAIRACLNRYMDLCDHLDASTPMAELGELFTGDAIWEGKGTRYASSFGGHQGRDAIVSMLGRYCLEPPHFALNVHYLTSEVITVDGDRAHGSWNMLQVSSFSAGGSHLNSARLEIDFRQEAGAWRMARFQTRNLFSRPVDHWNSEAHLPVPEKSAGASPGQTTRIQRERQR</sequence>
<keyword evidence="4" id="KW-1185">Reference proteome</keyword>
<dbReference type="SUPFAM" id="SSF54427">
    <property type="entry name" value="NTF2-like"/>
    <property type="match status" value="1"/>
</dbReference>
<evidence type="ECO:0000313" key="4">
    <source>
        <dbReference type="Proteomes" id="UP001596422"/>
    </source>
</evidence>
<feature type="region of interest" description="Disordered" evidence="1">
    <location>
        <begin position="169"/>
        <end position="193"/>
    </location>
</feature>
<evidence type="ECO:0000259" key="2">
    <source>
        <dbReference type="Pfam" id="PF13577"/>
    </source>
</evidence>
<feature type="domain" description="SnoaL-like" evidence="2">
    <location>
        <begin position="18"/>
        <end position="151"/>
    </location>
</feature>
<reference evidence="4" key="1">
    <citation type="journal article" date="2019" name="Int. J. Syst. Evol. Microbiol.">
        <title>The Global Catalogue of Microorganisms (GCM) 10K type strain sequencing project: providing services to taxonomists for standard genome sequencing and annotation.</title>
        <authorList>
            <consortium name="The Broad Institute Genomics Platform"/>
            <consortium name="The Broad Institute Genome Sequencing Center for Infectious Disease"/>
            <person name="Wu L."/>
            <person name="Ma J."/>
        </authorList>
    </citation>
    <scope>NUCLEOTIDE SEQUENCE [LARGE SCALE GENOMIC DNA]</scope>
    <source>
        <strain evidence="4">NBRC 111756</strain>
    </source>
</reference>
<name>A0ABW1ZV85_9GAMM</name>
<dbReference type="InterPro" id="IPR032710">
    <property type="entry name" value="NTF2-like_dom_sf"/>
</dbReference>
<dbReference type="Pfam" id="PF13577">
    <property type="entry name" value="SnoaL_4"/>
    <property type="match status" value="1"/>
</dbReference>
<proteinExistence type="predicted"/>
<protein>
    <submittedName>
        <fullName evidence="3">Nuclear transport factor 2 family protein</fullName>
    </submittedName>
</protein>